<dbReference type="RefSeq" id="WP_289411177.1">
    <property type="nucleotide sequence ID" value="NZ_JAUCDY010000011.1"/>
</dbReference>
<proteinExistence type="predicted"/>
<dbReference type="InterPro" id="IPR021309">
    <property type="entry name" value="YgaP-like_TM"/>
</dbReference>
<feature type="transmembrane region" description="Helical" evidence="1">
    <location>
        <begin position="12"/>
        <end position="34"/>
    </location>
</feature>
<dbReference type="EMBL" id="JAUCDY010000011">
    <property type="protein sequence ID" value="MDM7858464.1"/>
    <property type="molecule type" value="Genomic_DNA"/>
</dbReference>
<keyword evidence="1" id="KW-0812">Transmembrane</keyword>
<comment type="caution">
    <text evidence="3">The sequence shown here is derived from an EMBL/GenBank/DDBJ whole genome shotgun (WGS) entry which is preliminary data.</text>
</comment>
<evidence type="ECO:0000256" key="1">
    <source>
        <dbReference type="SAM" id="Phobius"/>
    </source>
</evidence>
<organism evidence="3 4">
    <name type="scientific">Thiopseudomonas acetoxidans</name>
    <dbReference type="NCBI Taxonomy" id="3041622"/>
    <lineage>
        <taxon>Bacteria</taxon>
        <taxon>Pseudomonadati</taxon>
        <taxon>Pseudomonadota</taxon>
        <taxon>Gammaproteobacteria</taxon>
        <taxon>Pseudomonadales</taxon>
        <taxon>Pseudomonadaceae</taxon>
        <taxon>Thiopseudomonas</taxon>
    </lineage>
</organism>
<evidence type="ECO:0000259" key="2">
    <source>
        <dbReference type="Pfam" id="PF11127"/>
    </source>
</evidence>
<reference evidence="3 4" key="1">
    <citation type="submission" date="2023-06" db="EMBL/GenBank/DDBJ databases">
        <title>Thiopseudomonas sp. CY1220 draft genome sequence.</title>
        <authorList>
            <person name="Zhao G."/>
            <person name="An M."/>
        </authorList>
    </citation>
    <scope>NUCLEOTIDE SEQUENCE [LARGE SCALE GENOMIC DNA]</scope>
    <source>
        <strain evidence="3 4">CY1220</strain>
    </source>
</reference>
<accession>A0ABT7SSC6</accession>
<feature type="domain" description="Inner membrane protein YgaP-like transmembrane" evidence="2">
    <location>
        <begin position="1"/>
        <end position="61"/>
    </location>
</feature>
<keyword evidence="4" id="KW-1185">Reference proteome</keyword>
<evidence type="ECO:0000313" key="4">
    <source>
        <dbReference type="Proteomes" id="UP001241056"/>
    </source>
</evidence>
<keyword evidence="1" id="KW-0472">Membrane</keyword>
<dbReference type="Pfam" id="PF11127">
    <property type="entry name" value="YgaP-like_TM"/>
    <property type="match status" value="1"/>
</dbReference>
<keyword evidence="1" id="KW-1133">Transmembrane helix</keyword>
<protein>
    <submittedName>
        <fullName evidence="3">DUF2892 domain-containing protein</fullName>
    </submittedName>
</protein>
<feature type="transmembrane region" description="Helical" evidence="1">
    <location>
        <begin position="40"/>
        <end position="59"/>
    </location>
</feature>
<evidence type="ECO:0000313" key="3">
    <source>
        <dbReference type="EMBL" id="MDM7858464.1"/>
    </source>
</evidence>
<dbReference type="Proteomes" id="UP001241056">
    <property type="component" value="Unassembled WGS sequence"/>
</dbReference>
<name>A0ABT7SSC6_9GAMM</name>
<sequence>MKTNMAVWDRAARAAIGVLLVVLTLVGVIGWWGWIGIVPLVTAAMGSCPAYTVFGFSTCKKCNDKS</sequence>
<gene>
    <name evidence="3" type="ORF">QEZ41_09290</name>
</gene>